<sequence>MSLPWKKSGRISRFMSEFQQSPKRGGSLVVETGFPTSLIDLFVKNRDRLKKSSSNNKRLKRQTQTAPNASLPINPDAILEKPVARKTVRSKTDEVNFIGGGLTAEKNGCVCGGSAFVLIAFKVFIVAAFAFSTKKKLTIGITLSALALLLTELVVARVLTRFTHCDTDARKGKPAVSINDENAISCGKIAALDVSSDHCGEETQVPKSHKTEPVAESKDLKIRDLLMKDHEKSKSKSSRLKSKIVKKLRSYRKKKKTVVIKEETLSEVSSFVVSEDKTEITEPAERDEEGLNPPLIESKGDNTNGIVLIVIVLTGLLSGKILAIGLTLSSLFLRFGAAKNSGLCI</sequence>
<feature type="transmembrane region" description="Helical" evidence="2">
    <location>
        <begin position="109"/>
        <end position="131"/>
    </location>
</feature>
<gene>
    <name evidence="3" type="ORF">EUTSA_v10003311mg</name>
</gene>
<dbReference type="eggNOG" id="ENOG502S5YB">
    <property type="taxonomic scope" value="Eukaryota"/>
</dbReference>
<protein>
    <recommendedName>
        <fullName evidence="5">Ethylene-responsive nuclear protein</fullName>
    </recommendedName>
</protein>
<dbReference type="PANTHER" id="PTHR36381:SF5">
    <property type="entry name" value="ETHYLENE-REGULATED NUCLEAR PROTEIN ERT2-LIKE PROTEIN"/>
    <property type="match status" value="1"/>
</dbReference>
<organism evidence="3 4">
    <name type="scientific">Eutrema salsugineum</name>
    <name type="common">Saltwater cress</name>
    <name type="synonym">Sisymbrium salsugineum</name>
    <dbReference type="NCBI Taxonomy" id="72664"/>
    <lineage>
        <taxon>Eukaryota</taxon>
        <taxon>Viridiplantae</taxon>
        <taxon>Streptophyta</taxon>
        <taxon>Embryophyta</taxon>
        <taxon>Tracheophyta</taxon>
        <taxon>Spermatophyta</taxon>
        <taxon>Magnoliopsida</taxon>
        <taxon>eudicotyledons</taxon>
        <taxon>Gunneridae</taxon>
        <taxon>Pentapetalae</taxon>
        <taxon>rosids</taxon>
        <taxon>malvids</taxon>
        <taxon>Brassicales</taxon>
        <taxon>Brassicaceae</taxon>
        <taxon>Eutremeae</taxon>
        <taxon>Eutrema</taxon>
    </lineage>
</organism>
<reference evidence="3 4" key="1">
    <citation type="journal article" date="2013" name="Front. Plant Sci.">
        <title>The Reference Genome of the Halophytic Plant Eutrema salsugineum.</title>
        <authorList>
            <person name="Yang R."/>
            <person name="Jarvis D.E."/>
            <person name="Chen H."/>
            <person name="Beilstein M.A."/>
            <person name="Grimwood J."/>
            <person name="Jenkins J."/>
            <person name="Shu S."/>
            <person name="Prochnik S."/>
            <person name="Xin M."/>
            <person name="Ma C."/>
            <person name="Schmutz J."/>
            <person name="Wing R.A."/>
            <person name="Mitchell-Olds T."/>
            <person name="Schumaker K.S."/>
            <person name="Wang X."/>
        </authorList>
    </citation>
    <scope>NUCLEOTIDE SEQUENCE [LARGE SCALE GENOMIC DNA]</scope>
</reference>
<dbReference type="KEGG" id="eus:EUTSA_v10003311mg"/>
<proteinExistence type="predicted"/>
<keyword evidence="2" id="KW-0472">Membrane</keyword>
<dbReference type="PANTHER" id="PTHR36381">
    <property type="entry name" value="ETHYLENE-REGULATED TRANSCRIPT 2 (ERT2)"/>
    <property type="match status" value="1"/>
</dbReference>
<feature type="region of interest" description="Disordered" evidence="1">
    <location>
        <begin position="51"/>
        <end position="71"/>
    </location>
</feature>
<keyword evidence="4" id="KW-1185">Reference proteome</keyword>
<accession>V4LLG3</accession>
<dbReference type="OMA" id="QSPFVET"/>
<dbReference type="EMBL" id="KI517441">
    <property type="protein sequence ID" value="ESQ44559.1"/>
    <property type="molecule type" value="Genomic_DNA"/>
</dbReference>
<evidence type="ECO:0000256" key="2">
    <source>
        <dbReference type="SAM" id="Phobius"/>
    </source>
</evidence>
<evidence type="ECO:0000313" key="3">
    <source>
        <dbReference type="EMBL" id="ESQ44559.1"/>
    </source>
</evidence>
<dbReference type="Proteomes" id="UP000030689">
    <property type="component" value="Unassembled WGS sequence"/>
</dbReference>
<evidence type="ECO:0000256" key="1">
    <source>
        <dbReference type="SAM" id="MobiDB-lite"/>
    </source>
</evidence>
<keyword evidence="2" id="KW-1133">Transmembrane helix</keyword>
<feature type="compositionally biased region" description="Basic residues" evidence="1">
    <location>
        <begin position="51"/>
        <end position="61"/>
    </location>
</feature>
<keyword evidence="2" id="KW-0812">Transmembrane</keyword>
<name>V4LLG3_EUTSA</name>
<feature type="transmembrane region" description="Helical" evidence="2">
    <location>
        <begin position="137"/>
        <end position="160"/>
    </location>
</feature>
<feature type="transmembrane region" description="Helical" evidence="2">
    <location>
        <begin position="306"/>
        <end position="333"/>
    </location>
</feature>
<dbReference type="Gramene" id="ESQ44559">
    <property type="protein sequence ID" value="ESQ44559"/>
    <property type="gene ID" value="EUTSA_v10003311mg"/>
</dbReference>
<dbReference type="STRING" id="72664.V4LLG3"/>
<evidence type="ECO:0008006" key="5">
    <source>
        <dbReference type="Google" id="ProtNLM"/>
    </source>
</evidence>
<dbReference type="OrthoDB" id="690172at2759"/>
<dbReference type="AlphaFoldDB" id="V4LLG3"/>
<evidence type="ECO:0000313" key="4">
    <source>
        <dbReference type="Proteomes" id="UP000030689"/>
    </source>
</evidence>